<proteinExistence type="predicted"/>
<protein>
    <submittedName>
        <fullName evidence="1">Uncharacterized protein</fullName>
    </submittedName>
</protein>
<evidence type="ECO:0000313" key="1">
    <source>
        <dbReference type="EMBL" id="KAK7235228.1"/>
    </source>
</evidence>
<accession>A0ABR1FPQ1</accession>
<dbReference type="Proteomes" id="UP001363151">
    <property type="component" value="Unassembled WGS sequence"/>
</dbReference>
<dbReference type="EMBL" id="JBBJCI010000294">
    <property type="protein sequence ID" value="KAK7235228.1"/>
    <property type="molecule type" value="Genomic_DNA"/>
</dbReference>
<dbReference type="Pfam" id="PF05935">
    <property type="entry name" value="Arylsulfotrans"/>
    <property type="match status" value="1"/>
</dbReference>
<dbReference type="PANTHER" id="PTHR35340">
    <property type="entry name" value="PQQ ENZYME REPEAT PROTEIN-RELATED"/>
    <property type="match status" value="1"/>
</dbReference>
<name>A0ABR1FPQ1_AURAN</name>
<gene>
    <name evidence="1" type="ORF">SO694_00144068</name>
</gene>
<dbReference type="InterPro" id="IPR053143">
    <property type="entry name" value="Arylsulfate_ST"/>
</dbReference>
<sequence>MGAASYAPIDAPPRRAGRVALVAVAAGLLVAGALYPHTAAPPLALATAAAKTTVALTYADFLAVDEVCKYVRQQEGEDCYDVAAATLLKYVPRRVELTVDRALVEGSVGAGVGAQAAEGYVAFNIVWMDESDEEFSSWLVVLDYAGAIRTMVPFYEGKSVYRAAGFKMWSAAEMVMGASRGSFMGWAYKFDWKTGDYAQLSTASINIHDLQKAKDGSAFWSAIKSEEIQKTCVDTNKACADSTTSAIAGVPSKDVDDINHVQPIEDDAKIVISSRSTNAIYKVWASNMTKIWALGGDDGDFGIIGYTGDYYAPGSSYWVGQHNAEYVGDDEYAMFDNNYDRAQRNSRLLVVEAADGAANASVVWEYDVGVYSQMFGDNDRLPTGNMFACWWPSETINGSDAYEARVAEITRSTMETAFQLDIFGKETCAAGESCDRETGWLMYSAERFYDRPLVWDVACDGRDLSFKVANNFKQASAYDGTYAATSAKGDAVASGDFAFGAHWREKKVTATLSSASKDGTLEVTNQYGDTTSVTYRC</sequence>
<keyword evidence="2" id="KW-1185">Reference proteome</keyword>
<comment type="caution">
    <text evidence="1">The sequence shown here is derived from an EMBL/GenBank/DDBJ whole genome shotgun (WGS) entry which is preliminary data.</text>
</comment>
<evidence type="ECO:0000313" key="2">
    <source>
        <dbReference type="Proteomes" id="UP001363151"/>
    </source>
</evidence>
<reference evidence="1 2" key="1">
    <citation type="submission" date="2024-03" db="EMBL/GenBank/DDBJ databases">
        <title>Aureococcus anophagefferens CCMP1851 and Kratosvirus quantuckense: Draft genome of a second virus-susceptible host strain in the model system.</title>
        <authorList>
            <person name="Chase E."/>
            <person name="Truchon A.R."/>
            <person name="Schepens W."/>
            <person name="Wilhelm S.W."/>
        </authorList>
    </citation>
    <scope>NUCLEOTIDE SEQUENCE [LARGE SCALE GENOMIC DNA]</scope>
    <source>
        <strain evidence="1 2">CCMP1851</strain>
    </source>
</reference>
<organism evidence="1 2">
    <name type="scientific">Aureococcus anophagefferens</name>
    <name type="common">Harmful bloom alga</name>
    <dbReference type="NCBI Taxonomy" id="44056"/>
    <lineage>
        <taxon>Eukaryota</taxon>
        <taxon>Sar</taxon>
        <taxon>Stramenopiles</taxon>
        <taxon>Ochrophyta</taxon>
        <taxon>Pelagophyceae</taxon>
        <taxon>Pelagomonadales</taxon>
        <taxon>Pelagomonadaceae</taxon>
        <taxon>Aureococcus</taxon>
    </lineage>
</organism>
<dbReference type="InterPro" id="IPR010262">
    <property type="entry name" value="Arylsulfotransferase_bact"/>
</dbReference>
<dbReference type="PANTHER" id="PTHR35340:SF5">
    <property type="entry name" value="ASST-DOMAIN-CONTAINING PROTEIN"/>
    <property type="match status" value="1"/>
</dbReference>